<dbReference type="AlphaFoldDB" id="A0AAD6HET7"/>
<reference evidence="1" key="2">
    <citation type="submission" date="2023-01" db="EMBL/GenBank/DDBJ databases">
        <authorList>
            <person name="Petersen C."/>
        </authorList>
    </citation>
    <scope>NUCLEOTIDE SEQUENCE</scope>
    <source>
        <strain evidence="1">IBT 17514</strain>
    </source>
</reference>
<accession>A0AAD6HET7</accession>
<dbReference type="EMBL" id="JAQJAN010000017">
    <property type="protein sequence ID" value="KAJ5710008.1"/>
    <property type="molecule type" value="Genomic_DNA"/>
</dbReference>
<organism evidence="1 2">
    <name type="scientific">Penicillium malachiteum</name>
    <dbReference type="NCBI Taxonomy" id="1324776"/>
    <lineage>
        <taxon>Eukaryota</taxon>
        <taxon>Fungi</taxon>
        <taxon>Dikarya</taxon>
        <taxon>Ascomycota</taxon>
        <taxon>Pezizomycotina</taxon>
        <taxon>Eurotiomycetes</taxon>
        <taxon>Eurotiomycetidae</taxon>
        <taxon>Eurotiales</taxon>
        <taxon>Aspergillaceae</taxon>
        <taxon>Penicillium</taxon>
    </lineage>
</organism>
<dbReference type="Proteomes" id="UP001215712">
    <property type="component" value="Unassembled WGS sequence"/>
</dbReference>
<comment type="caution">
    <text evidence="1">The sequence shown here is derived from an EMBL/GenBank/DDBJ whole genome shotgun (WGS) entry which is preliminary data.</text>
</comment>
<sequence>MCWSYATVSKSWEATAAIRRSHAIVSKSLKRWEFCRDFIIYVIVSAGFSDYDYCDSTISCYCLKEFGSAAAVMCWSYAIVSKSFTSTATIDDLMLLSQRVSSATAAIDHLMILLEEFGNDTEVISLLRVEACVAKLLLHFMPTFEVNASGRGRIERP</sequence>
<keyword evidence="2" id="KW-1185">Reference proteome</keyword>
<evidence type="ECO:0000313" key="1">
    <source>
        <dbReference type="EMBL" id="KAJ5710008.1"/>
    </source>
</evidence>
<reference evidence="1" key="1">
    <citation type="journal article" date="2023" name="IMA Fungus">
        <title>Comparative genomic study of the Penicillium genus elucidates a diverse pangenome and 15 lateral gene transfer events.</title>
        <authorList>
            <person name="Petersen C."/>
            <person name="Sorensen T."/>
            <person name="Nielsen M.R."/>
            <person name="Sondergaard T.E."/>
            <person name="Sorensen J.L."/>
            <person name="Fitzpatrick D.A."/>
            <person name="Frisvad J.C."/>
            <person name="Nielsen K.L."/>
        </authorList>
    </citation>
    <scope>NUCLEOTIDE SEQUENCE</scope>
    <source>
        <strain evidence="1">IBT 17514</strain>
    </source>
</reference>
<name>A0AAD6HET7_9EURO</name>
<evidence type="ECO:0000313" key="2">
    <source>
        <dbReference type="Proteomes" id="UP001215712"/>
    </source>
</evidence>
<protein>
    <submittedName>
        <fullName evidence="1">Uncharacterized protein</fullName>
    </submittedName>
</protein>
<proteinExistence type="predicted"/>
<gene>
    <name evidence="1" type="ORF">N7493_009600</name>
</gene>